<dbReference type="EMBL" id="JALPRF010000003">
    <property type="protein sequence ID" value="MCK8493677.1"/>
    <property type="molecule type" value="Genomic_DNA"/>
</dbReference>
<dbReference type="InterPro" id="IPR015946">
    <property type="entry name" value="KH_dom-like_a/b"/>
</dbReference>
<keyword evidence="3" id="KW-1185">Reference proteome</keyword>
<dbReference type="Proteomes" id="UP001202180">
    <property type="component" value="Unassembled WGS sequence"/>
</dbReference>
<gene>
    <name evidence="2" type="ORF">M0L20_17555</name>
</gene>
<organism evidence="2 3">
    <name type="scientific">Spirosoma liriopis</name>
    <dbReference type="NCBI Taxonomy" id="2937440"/>
    <lineage>
        <taxon>Bacteria</taxon>
        <taxon>Pseudomonadati</taxon>
        <taxon>Bacteroidota</taxon>
        <taxon>Cytophagia</taxon>
        <taxon>Cytophagales</taxon>
        <taxon>Cytophagaceae</taxon>
        <taxon>Spirosoma</taxon>
    </lineage>
</organism>
<evidence type="ECO:0000313" key="2">
    <source>
        <dbReference type="EMBL" id="MCK8493677.1"/>
    </source>
</evidence>
<dbReference type="Gene3D" id="3.30.300.20">
    <property type="match status" value="1"/>
</dbReference>
<dbReference type="InterPro" id="IPR036102">
    <property type="entry name" value="OsmC/Ohrsf"/>
</dbReference>
<dbReference type="SUPFAM" id="SSF82784">
    <property type="entry name" value="OsmC-like"/>
    <property type="match status" value="1"/>
</dbReference>
<dbReference type="InterPro" id="IPR019953">
    <property type="entry name" value="OHR"/>
</dbReference>
<reference evidence="2 3" key="1">
    <citation type="submission" date="2022-04" db="EMBL/GenBank/DDBJ databases">
        <title>Spirosoma sp. strain RP8 genome sequencing and assembly.</title>
        <authorList>
            <person name="Jung Y."/>
        </authorList>
    </citation>
    <scope>NUCLEOTIDE SEQUENCE [LARGE SCALE GENOMIC DNA]</scope>
    <source>
        <strain evidence="2 3">RP8</strain>
    </source>
</reference>
<comment type="similarity">
    <text evidence="1">Belongs to the OsmC/Ohr family.</text>
</comment>
<name>A0ABT0HNH5_9BACT</name>
<dbReference type="PANTHER" id="PTHR33797">
    <property type="entry name" value="ORGANIC HYDROPEROXIDE RESISTANCE PROTEIN-LIKE"/>
    <property type="match status" value="1"/>
</dbReference>
<dbReference type="Gene3D" id="2.20.25.10">
    <property type="match status" value="1"/>
</dbReference>
<dbReference type="NCBIfam" id="TIGR03561">
    <property type="entry name" value="organ_hyd_perox"/>
    <property type="match status" value="1"/>
</dbReference>
<dbReference type="InterPro" id="IPR003718">
    <property type="entry name" value="OsmC/Ohr_fam"/>
</dbReference>
<comment type="caution">
    <text evidence="2">The sequence shown here is derived from an EMBL/GenBank/DDBJ whole genome shotgun (WGS) entry which is preliminary data.</text>
</comment>
<proteinExistence type="inferred from homology"/>
<protein>
    <submittedName>
        <fullName evidence="2">Organic hydroperoxide resistance protein</fullName>
    </submittedName>
</protein>
<dbReference type="PANTHER" id="PTHR33797:SF2">
    <property type="entry name" value="ORGANIC HYDROPEROXIDE RESISTANCE PROTEIN-LIKE"/>
    <property type="match status" value="1"/>
</dbReference>
<dbReference type="Pfam" id="PF02566">
    <property type="entry name" value="OsmC"/>
    <property type="match status" value="1"/>
</dbReference>
<sequence>MKTVYQTTVKAVGGRDGQVSSEDGVLTLDVRVPQSMGGPAGSFTNPEQLFAAGYAACFDSALNLVARQQKLKINSTVSATVGLQMTDPTNFNLAVELAVQIEGTDKATAQALLEKAHATCPYSKAIHNNVQVNLQLID</sequence>
<accession>A0ABT0HNH5</accession>
<evidence type="ECO:0000313" key="3">
    <source>
        <dbReference type="Proteomes" id="UP001202180"/>
    </source>
</evidence>
<dbReference type="RefSeq" id="WP_248478280.1">
    <property type="nucleotide sequence ID" value="NZ_JALPRF010000003.1"/>
</dbReference>
<evidence type="ECO:0000256" key="1">
    <source>
        <dbReference type="ARBA" id="ARBA00007378"/>
    </source>
</evidence>